<dbReference type="EMBL" id="AAXG02000001">
    <property type="protein sequence ID" value="EDN02063.1"/>
    <property type="molecule type" value="Genomic_DNA"/>
</dbReference>
<evidence type="ECO:0000256" key="1">
    <source>
        <dbReference type="SAM" id="MobiDB-lite"/>
    </source>
</evidence>
<accession>A6NPI0</accession>
<proteinExistence type="predicted"/>
<evidence type="ECO:0000313" key="4">
    <source>
        <dbReference type="EMBL" id="EDN02063.1"/>
    </source>
</evidence>
<organism evidence="4 5">
    <name type="scientific">Pseudoflavonifractor capillosus ATCC 29799</name>
    <dbReference type="NCBI Taxonomy" id="411467"/>
    <lineage>
        <taxon>Bacteria</taxon>
        <taxon>Bacillati</taxon>
        <taxon>Bacillota</taxon>
        <taxon>Clostridia</taxon>
        <taxon>Eubacteriales</taxon>
        <taxon>Oscillospiraceae</taxon>
        <taxon>Pseudoflavonifractor</taxon>
    </lineage>
</organism>
<dbReference type="Gene3D" id="2.60.40.1080">
    <property type="match status" value="2"/>
</dbReference>
<feature type="transmembrane region" description="Helical" evidence="2">
    <location>
        <begin position="90"/>
        <end position="111"/>
    </location>
</feature>
<keyword evidence="2" id="KW-0812">Transmembrane</keyword>
<evidence type="ECO:0000313" key="5">
    <source>
        <dbReference type="Proteomes" id="UP000003639"/>
    </source>
</evidence>
<keyword evidence="2" id="KW-0472">Membrane</keyword>
<feature type="compositionally biased region" description="Polar residues" evidence="1">
    <location>
        <begin position="128"/>
        <end position="158"/>
    </location>
</feature>
<dbReference type="InterPro" id="IPR008964">
    <property type="entry name" value="Invasin/intimin_cell_adhesion"/>
</dbReference>
<dbReference type="InterPro" id="IPR003343">
    <property type="entry name" value="Big_2"/>
</dbReference>
<evidence type="ECO:0000256" key="2">
    <source>
        <dbReference type="SAM" id="Phobius"/>
    </source>
</evidence>
<keyword evidence="2" id="KW-1133">Transmembrane helix</keyword>
<name>A6NPI0_9FIRM</name>
<feature type="domain" description="BIG2" evidence="3">
    <location>
        <begin position="173"/>
        <end position="252"/>
    </location>
</feature>
<reference evidence="4 5" key="2">
    <citation type="submission" date="2007-06" db="EMBL/GenBank/DDBJ databases">
        <title>Draft genome sequence of Pseudoflavonifractor capillosus ATCC 29799.</title>
        <authorList>
            <person name="Sudarsanam P."/>
            <person name="Ley R."/>
            <person name="Guruge J."/>
            <person name="Turnbaugh P.J."/>
            <person name="Mahowald M."/>
            <person name="Liep D."/>
            <person name="Gordon J."/>
        </authorList>
    </citation>
    <scope>NUCLEOTIDE SEQUENCE [LARGE SCALE GENOMIC DNA]</scope>
    <source>
        <strain evidence="4 5">ATCC 29799</strain>
    </source>
</reference>
<evidence type="ECO:0000259" key="3">
    <source>
        <dbReference type="SMART" id="SM00635"/>
    </source>
</evidence>
<comment type="caution">
    <text evidence="4">The sequence shown here is derived from an EMBL/GenBank/DDBJ whole genome shotgun (WGS) entry which is preliminary data.</text>
</comment>
<dbReference type="AlphaFoldDB" id="A6NPI0"/>
<protein>
    <submittedName>
        <fullName evidence="4">Bacterial group 2 Ig-like protein</fullName>
    </submittedName>
</protein>
<feature type="region of interest" description="Disordered" evidence="1">
    <location>
        <begin position="56"/>
        <end position="83"/>
    </location>
</feature>
<dbReference type="STRING" id="411467.BACCAP_00096"/>
<dbReference type="eggNOG" id="COG5492">
    <property type="taxonomic scope" value="Bacteria"/>
</dbReference>
<sequence>MHMAARKPTGARNETIRCENCGEYYAVTYKRCPFCEEQEAYGRGKYQDDYDDDYEEEVYDEDEPRHKGGKRLKTNTRGGGYGGGPTPLQIVGWVLSLALIAAAIYIVVTIIGPFIHKGEQAVDPDPNPVTSNTPAPSPSDSAEPQPTDSAEPQPSGSQDPEGGDTGEIPAGQTATSFTLSLTEFSLSNKYPDPVTLKVTFSPAGSTGTITWESSDPSIVTVDENGKVSPAGKTGTATITATMAGGYTQTCKVYNSVTSGASSSGGSTSSSGSTSTTLSLNRTDFTLNEAGAKWQLKVSGTSSNPTWSISDSSVATISGDGTVTAVSKGTTTVTATVDGQTLKCIVRCSW</sequence>
<reference evidence="4 5" key="1">
    <citation type="submission" date="2007-04" db="EMBL/GenBank/DDBJ databases">
        <authorList>
            <person name="Fulton L."/>
            <person name="Clifton S."/>
            <person name="Fulton B."/>
            <person name="Xu J."/>
            <person name="Minx P."/>
            <person name="Pepin K.H."/>
            <person name="Johnson M."/>
            <person name="Thiruvilangam P."/>
            <person name="Bhonagiri V."/>
            <person name="Nash W.E."/>
            <person name="Mardis E.R."/>
            <person name="Wilson R.K."/>
        </authorList>
    </citation>
    <scope>NUCLEOTIDE SEQUENCE [LARGE SCALE GENOMIC DNA]</scope>
    <source>
        <strain evidence="4 5">ATCC 29799</strain>
    </source>
</reference>
<keyword evidence="5" id="KW-1185">Reference proteome</keyword>
<dbReference type="SUPFAM" id="SSF49373">
    <property type="entry name" value="Invasin/intimin cell-adhesion fragments"/>
    <property type="match status" value="2"/>
</dbReference>
<feature type="region of interest" description="Disordered" evidence="1">
    <location>
        <begin position="122"/>
        <end position="171"/>
    </location>
</feature>
<dbReference type="Proteomes" id="UP000003639">
    <property type="component" value="Unassembled WGS sequence"/>
</dbReference>
<gene>
    <name evidence="4" type="ORF">BACCAP_00096</name>
</gene>
<feature type="domain" description="BIG2" evidence="3">
    <location>
        <begin position="273"/>
        <end position="346"/>
    </location>
</feature>
<dbReference type="Pfam" id="PF02368">
    <property type="entry name" value="Big_2"/>
    <property type="match status" value="2"/>
</dbReference>
<dbReference type="SMART" id="SM00635">
    <property type="entry name" value="BID_2"/>
    <property type="match status" value="2"/>
</dbReference>